<sequence length="352" mass="37352">MPRGSKGHHSTRHRLRGSAQDRYGAGENDQEDDGAERRARDAAAGESGSGDGDGGGAASNPPFRLAMWDLGQCDKKRCTGTRLVRQGVVQELRLGQAFPGVILSPNGTRSVSRQDAALIAAKGLAVVDCSWNRLDDVPFGRIKGVAPRLLPFLVAANPVNYGRPCKLSCAEALAAACYICGFQEAAHQIMSRFKWGHSFFSTNAELLERYAECETAAEVIAAQNAWLEEVTAAGPEWPSSEEEEDEGEEEGEEGEAGEEEAQEQQQRQQQEQEDEEEEGAEEEEEEEDEEEEGAEEEEEEEGDIDCSGSSSSSGASEQGADAVGTGAAAAAGAAAADDAARALAGLGVGKQE</sequence>
<reference evidence="10 11" key="1">
    <citation type="journal article" date="2018" name="Sci. Rep.">
        <title>Raphidocelis subcapitata (=Pseudokirchneriella subcapitata) provides an insight into genome evolution and environmental adaptations in the Sphaeropleales.</title>
        <authorList>
            <person name="Suzuki S."/>
            <person name="Yamaguchi H."/>
            <person name="Nakajima N."/>
            <person name="Kawachi M."/>
        </authorList>
    </citation>
    <scope>NUCLEOTIDE SEQUENCE [LARGE SCALE GENOMIC DNA]</scope>
    <source>
        <strain evidence="10 11">NIES-35</strain>
    </source>
</reference>
<evidence type="ECO:0000256" key="4">
    <source>
        <dbReference type="ARBA" id="ARBA00022679"/>
    </source>
</evidence>
<evidence type="ECO:0000256" key="1">
    <source>
        <dbReference type="ARBA" id="ARBA00022490"/>
    </source>
</evidence>
<feature type="binding site" evidence="6">
    <location>
        <position position="127"/>
    </location>
    <ligand>
        <name>S-adenosyl-L-methionine</name>
        <dbReference type="ChEBI" id="CHEBI:59789"/>
    </ligand>
</feature>
<dbReference type="HAMAP" id="MF_01116">
    <property type="entry name" value="TSR3"/>
    <property type="match status" value="1"/>
</dbReference>
<evidence type="ECO:0000313" key="10">
    <source>
        <dbReference type="EMBL" id="GBF90622.1"/>
    </source>
</evidence>
<evidence type="ECO:0000256" key="2">
    <source>
        <dbReference type="ARBA" id="ARBA00022517"/>
    </source>
</evidence>
<evidence type="ECO:0000256" key="5">
    <source>
        <dbReference type="ARBA" id="ARBA00022691"/>
    </source>
</evidence>
<keyword evidence="2 6" id="KW-0690">Ribosome biogenesis</keyword>
<evidence type="ECO:0000256" key="6">
    <source>
        <dbReference type="HAMAP-Rule" id="MF_03146"/>
    </source>
</evidence>
<keyword evidence="4 6" id="KW-0808">Transferase</keyword>
<dbReference type="EC" id="2.5.1.157" evidence="6"/>
<keyword evidence="3 6" id="KW-0698">rRNA processing</keyword>
<keyword evidence="11" id="KW-1185">Reference proteome</keyword>
<dbReference type="GO" id="GO:0000455">
    <property type="term" value="P:enzyme-directed rRNA pseudouridine synthesis"/>
    <property type="evidence" value="ECO:0007669"/>
    <property type="project" value="UniProtKB-UniRule"/>
</dbReference>
<dbReference type="OrthoDB" id="10262062at2759"/>
<proteinExistence type="inferred from homology"/>
<evidence type="ECO:0000259" key="9">
    <source>
        <dbReference type="Pfam" id="PF04068"/>
    </source>
</evidence>
<dbReference type="InterPro" id="IPR007177">
    <property type="entry name" value="Tsr3_C"/>
</dbReference>
<dbReference type="PANTHER" id="PTHR20426:SF0">
    <property type="entry name" value="18S RRNA AMINOCARBOXYPROPYLTRANSFERASE"/>
    <property type="match status" value="1"/>
</dbReference>
<dbReference type="Proteomes" id="UP000247498">
    <property type="component" value="Unassembled WGS sequence"/>
</dbReference>
<evidence type="ECO:0000256" key="7">
    <source>
        <dbReference type="SAM" id="MobiDB-lite"/>
    </source>
</evidence>
<dbReference type="Pfam" id="PF04068">
    <property type="entry name" value="Fer4_RLI"/>
    <property type="match status" value="1"/>
</dbReference>
<dbReference type="InterPro" id="IPR022968">
    <property type="entry name" value="Tsr3-like"/>
</dbReference>
<comment type="caution">
    <text evidence="6">Lacks conserved residue(s) required for the propagation of feature annotation.</text>
</comment>
<dbReference type="FunCoup" id="A0A2V0NVB7">
    <property type="interactions" value="1628"/>
</dbReference>
<keyword evidence="5 6" id="KW-0949">S-adenosyl-L-methionine</keyword>
<evidence type="ECO:0000313" key="11">
    <source>
        <dbReference type="Proteomes" id="UP000247498"/>
    </source>
</evidence>
<comment type="similarity">
    <text evidence="6">Belongs to the TDD superfamily. TSR3 family.</text>
</comment>
<feature type="binding site" evidence="6">
    <location>
        <position position="150"/>
    </location>
    <ligand>
        <name>S-adenosyl-L-methionine</name>
        <dbReference type="ChEBI" id="CHEBI:59789"/>
    </ligand>
</feature>
<dbReference type="NCBIfam" id="NF002621">
    <property type="entry name" value="PRK02287.1"/>
    <property type="match status" value="1"/>
</dbReference>
<feature type="binding site" evidence="6">
    <location>
        <position position="79"/>
    </location>
    <ligand>
        <name>S-adenosyl-L-methionine</name>
        <dbReference type="ChEBI" id="CHEBI:59789"/>
    </ligand>
</feature>
<evidence type="ECO:0000256" key="3">
    <source>
        <dbReference type="ARBA" id="ARBA00022552"/>
    </source>
</evidence>
<evidence type="ECO:0000259" key="8">
    <source>
        <dbReference type="Pfam" id="PF04034"/>
    </source>
</evidence>
<comment type="caution">
    <text evidence="10">The sequence shown here is derived from an EMBL/GenBank/DDBJ whole genome shotgun (WGS) entry which is preliminary data.</text>
</comment>
<name>A0A2V0NVB7_9CHLO</name>
<feature type="compositionally biased region" description="Low complexity" evidence="7">
    <location>
        <begin position="305"/>
        <end position="338"/>
    </location>
</feature>
<dbReference type="Pfam" id="PF04034">
    <property type="entry name" value="Ribo_biogen_C"/>
    <property type="match status" value="1"/>
</dbReference>
<dbReference type="AlphaFoldDB" id="A0A2V0NVB7"/>
<dbReference type="GO" id="GO:1904047">
    <property type="term" value="F:S-adenosyl-L-methionine binding"/>
    <property type="evidence" value="ECO:0007669"/>
    <property type="project" value="UniProtKB-UniRule"/>
</dbReference>
<keyword evidence="1" id="KW-0963">Cytoplasm</keyword>
<gene>
    <name evidence="10" type="ORF">Rsub_03194</name>
</gene>
<dbReference type="GO" id="GO:0106388">
    <property type="term" value="F:rRNA small subunit aminocarboxypropyltransferase activity"/>
    <property type="evidence" value="ECO:0007669"/>
    <property type="project" value="UniProtKB-EC"/>
</dbReference>
<feature type="compositionally biased region" description="Acidic residues" evidence="7">
    <location>
        <begin position="239"/>
        <end position="262"/>
    </location>
</feature>
<feature type="region of interest" description="Disordered" evidence="7">
    <location>
        <begin position="233"/>
        <end position="338"/>
    </location>
</feature>
<feature type="compositionally biased region" description="Basic residues" evidence="7">
    <location>
        <begin position="1"/>
        <end position="16"/>
    </location>
</feature>
<feature type="compositionally biased region" description="Acidic residues" evidence="7">
    <location>
        <begin position="271"/>
        <end position="304"/>
    </location>
</feature>
<dbReference type="EMBL" id="BDRX01000018">
    <property type="protein sequence ID" value="GBF90622.1"/>
    <property type="molecule type" value="Genomic_DNA"/>
</dbReference>
<protein>
    <recommendedName>
        <fullName evidence="6">18S rRNA aminocarboxypropyltransferase</fullName>
        <ecNumber evidence="6">2.5.1.157</ecNumber>
    </recommendedName>
</protein>
<dbReference type="InterPro" id="IPR007209">
    <property type="entry name" value="RNaseL-inhib-like_metal-bd_dom"/>
</dbReference>
<feature type="domain" description="16S/18S rRNA aminocarboxypropyltransferase Tsr3 C-terminal" evidence="8">
    <location>
        <begin position="101"/>
        <end position="227"/>
    </location>
</feature>
<dbReference type="PANTHER" id="PTHR20426">
    <property type="entry name" value="RIBOSOME BIOGENESIS PROTEIN TSR3 HOMOLOG"/>
    <property type="match status" value="1"/>
</dbReference>
<dbReference type="InParanoid" id="A0A2V0NVB7"/>
<comment type="catalytic activity">
    <reaction evidence="6">
        <text>an N(1)-methylpseudouridine in rRNA + S-adenosyl-L-methionine = N(1)-methyl-N(3)-[(3S)-3-amino-3-carboxypropyl]pseudouridine in rRNA + S-methyl-5'-thioadenosine + H(+)</text>
        <dbReference type="Rhea" id="RHEA:63296"/>
        <dbReference type="Rhea" id="RHEA-COMP:11634"/>
        <dbReference type="Rhea" id="RHEA-COMP:16310"/>
        <dbReference type="ChEBI" id="CHEBI:15378"/>
        <dbReference type="ChEBI" id="CHEBI:17509"/>
        <dbReference type="ChEBI" id="CHEBI:59789"/>
        <dbReference type="ChEBI" id="CHEBI:74890"/>
        <dbReference type="ChEBI" id="CHEBI:146234"/>
        <dbReference type="EC" id="2.5.1.157"/>
    </reaction>
</comment>
<feature type="domain" description="RNase L inhibitor RLI-like possible metal-binding" evidence="9">
    <location>
        <begin position="64"/>
        <end position="96"/>
    </location>
</feature>
<accession>A0A2V0NVB7</accession>
<dbReference type="STRING" id="307507.A0A2V0NVB7"/>
<feature type="region of interest" description="Disordered" evidence="7">
    <location>
        <begin position="1"/>
        <end position="61"/>
    </location>
</feature>
<feature type="compositionally biased region" description="Gly residues" evidence="7">
    <location>
        <begin position="47"/>
        <end position="57"/>
    </location>
</feature>
<comment type="function">
    <text evidence="6">Aminocarboxypropyltransferase that catalyzes the aminocarboxypropyl transfer on pseudouridine in 18S rRNA. It constitutes the last step in biosynthesis of the hypermodified N1-methyl-N3-(3-amino-3-carboxypropyl) pseudouridine (m1acp3-Psi).</text>
</comment>
<organism evidence="10 11">
    <name type="scientific">Raphidocelis subcapitata</name>
    <dbReference type="NCBI Taxonomy" id="307507"/>
    <lineage>
        <taxon>Eukaryota</taxon>
        <taxon>Viridiplantae</taxon>
        <taxon>Chlorophyta</taxon>
        <taxon>core chlorophytes</taxon>
        <taxon>Chlorophyceae</taxon>
        <taxon>CS clade</taxon>
        <taxon>Sphaeropleales</taxon>
        <taxon>Selenastraceae</taxon>
        <taxon>Raphidocelis</taxon>
    </lineage>
</organism>
<dbReference type="GO" id="GO:0030490">
    <property type="term" value="P:maturation of SSU-rRNA"/>
    <property type="evidence" value="ECO:0007669"/>
    <property type="project" value="TreeGrafter"/>
</dbReference>